<dbReference type="EMBL" id="JH611181">
    <property type="protein sequence ID" value="EJP73149.1"/>
    <property type="molecule type" value="Genomic_DNA"/>
</dbReference>
<accession>J4KSR2</accession>
<evidence type="ECO:0000313" key="2">
    <source>
        <dbReference type="Proteomes" id="UP000010116"/>
    </source>
</evidence>
<dbReference type="AlphaFoldDB" id="J4KSR2"/>
<name>J4KSR2_9GAMM</name>
<gene>
    <name evidence="1" type="ORF">NT02SARS_1764</name>
</gene>
<reference evidence="1 2" key="1">
    <citation type="journal article" date="2012" name="ISME J.">
        <title>Genomic insights to SAR86, an abundant and uncultivated marine bacterial lineage.</title>
        <authorList>
            <person name="Dupont C.L."/>
            <person name="Rusch D.B."/>
            <person name="Yooseph S."/>
            <person name="Lombardo M.J."/>
            <person name="Richter R.A."/>
            <person name="Valas R."/>
            <person name="Novotny M."/>
            <person name="Yee-Greenbaum J."/>
            <person name="Selengut J.D."/>
            <person name="Haft D.H."/>
            <person name="Halpern A.L."/>
            <person name="Lasken R.S."/>
            <person name="Nealson K."/>
            <person name="Friedman R."/>
            <person name="Venter J.C."/>
        </authorList>
    </citation>
    <scope>NUCLEOTIDE SEQUENCE [LARGE SCALE GENOMIC DNA]</scope>
</reference>
<protein>
    <submittedName>
        <fullName evidence="1">Uncharacterized protein</fullName>
    </submittedName>
</protein>
<evidence type="ECO:0000313" key="1">
    <source>
        <dbReference type="EMBL" id="EJP73149.1"/>
    </source>
</evidence>
<sequence length="37" mass="4352">MFVSSKKLLINYLPITNDKIIVYLLIKIIKKINNSIF</sequence>
<proteinExistence type="predicted"/>
<dbReference type="Proteomes" id="UP000010116">
    <property type="component" value="Unassembled WGS sequence"/>
</dbReference>
<organism evidence="1 2">
    <name type="scientific">SAR86 cluster bacterium SAR86B</name>
    <dbReference type="NCBI Taxonomy" id="1123867"/>
    <lineage>
        <taxon>Bacteria</taxon>
        <taxon>Pseudomonadati</taxon>
        <taxon>Pseudomonadota</taxon>
        <taxon>Gammaproteobacteria</taxon>
        <taxon>SAR86 cluster</taxon>
    </lineage>
</organism>
<dbReference type="HOGENOM" id="CLU_3348514_0_0_6"/>